<evidence type="ECO:0000313" key="3">
    <source>
        <dbReference type="EMBL" id="KFF02924.1"/>
    </source>
</evidence>
<dbReference type="PANTHER" id="PTHR43540:SF1">
    <property type="entry name" value="ISOCHORISMATASE HYDROLASE"/>
    <property type="match status" value="1"/>
</dbReference>
<dbReference type="OrthoDB" id="9791276at2"/>
<dbReference type="STRING" id="362418.IW19_22490"/>
<sequence length="188" mass="21267">MRLREQNAALIIIDMQKGFNDENYWGGNRNNKDAELKIAEILEKWRFLKLPIFHIVHSSIHLNSKLHESNPGFEIKDEVKPMEGETVIVKNVNSAFIGTDLKERLDNQKINKLVFVGLTSNHCVSTTARMAANLGFDNLVISDATATFDRIGINGENFDSELIHQISLASLNNEFAQIVNTEKLFDLV</sequence>
<evidence type="ECO:0000259" key="2">
    <source>
        <dbReference type="Pfam" id="PF00857"/>
    </source>
</evidence>
<dbReference type="Pfam" id="PF00857">
    <property type="entry name" value="Isochorismatase"/>
    <property type="match status" value="1"/>
</dbReference>
<feature type="domain" description="Isochorismatase-like" evidence="2">
    <location>
        <begin position="8"/>
        <end position="182"/>
    </location>
</feature>
<dbReference type="Gene3D" id="3.40.50.850">
    <property type="entry name" value="Isochorismatase-like"/>
    <property type="match status" value="1"/>
</dbReference>
<evidence type="ECO:0000256" key="1">
    <source>
        <dbReference type="ARBA" id="ARBA00022801"/>
    </source>
</evidence>
<gene>
    <name evidence="3" type="ORF">IW19_22490</name>
</gene>
<organism evidence="3 4">
    <name type="scientific">Flavobacterium reichenbachii</name>
    <dbReference type="NCBI Taxonomy" id="362418"/>
    <lineage>
        <taxon>Bacteria</taxon>
        <taxon>Pseudomonadati</taxon>
        <taxon>Bacteroidota</taxon>
        <taxon>Flavobacteriia</taxon>
        <taxon>Flavobacteriales</taxon>
        <taxon>Flavobacteriaceae</taxon>
        <taxon>Flavobacterium</taxon>
    </lineage>
</organism>
<dbReference type="PANTHER" id="PTHR43540">
    <property type="entry name" value="PEROXYUREIDOACRYLATE/UREIDOACRYLATE AMIDOHYDROLASE-RELATED"/>
    <property type="match status" value="1"/>
</dbReference>
<dbReference type="EMBL" id="JPRL01000003">
    <property type="protein sequence ID" value="KFF02924.1"/>
    <property type="molecule type" value="Genomic_DNA"/>
</dbReference>
<reference evidence="3 4" key="1">
    <citation type="submission" date="2014-07" db="EMBL/GenBank/DDBJ databases">
        <title>Genome of Flavobacterium reichenbachii LMG 25512.</title>
        <authorList>
            <person name="Stropko S.J."/>
            <person name="Pipes S.E."/>
            <person name="Newman J.D."/>
        </authorList>
    </citation>
    <scope>NUCLEOTIDE SEQUENCE [LARGE SCALE GENOMIC DNA]</scope>
    <source>
        <strain evidence="3 4">LMG 25512</strain>
    </source>
</reference>
<dbReference type="Proteomes" id="UP000028715">
    <property type="component" value="Unassembled WGS sequence"/>
</dbReference>
<dbReference type="GO" id="GO:0016787">
    <property type="term" value="F:hydrolase activity"/>
    <property type="evidence" value="ECO:0007669"/>
    <property type="project" value="UniProtKB-KW"/>
</dbReference>
<dbReference type="RefSeq" id="WP_035689625.1">
    <property type="nucleotide sequence ID" value="NZ_JPRL01000003.1"/>
</dbReference>
<dbReference type="eggNOG" id="COG1335">
    <property type="taxonomic scope" value="Bacteria"/>
</dbReference>
<proteinExistence type="predicted"/>
<dbReference type="AlphaFoldDB" id="A0A085ZER0"/>
<dbReference type="InterPro" id="IPR050272">
    <property type="entry name" value="Isochorismatase-like_hydrls"/>
</dbReference>
<evidence type="ECO:0000313" key="4">
    <source>
        <dbReference type="Proteomes" id="UP000028715"/>
    </source>
</evidence>
<dbReference type="CDD" id="cd01014">
    <property type="entry name" value="nicotinamidase_related"/>
    <property type="match status" value="1"/>
</dbReference>
<name>A0A085ZER0_9FLAO</name>
<dbReference type="InterPro" id="IPR036380">
    <property type="entry name" value="Isochorismatase-like_sf"/>
</dbReference>
<keyword evidence="4" id="KW-1185">Reference proteome</keyword>
<dbReference type="SUPFAM" id="SSF52499">
    <property type="entry name" value="Isochorismatase-like hydrolases"/>
    <property type="match status" value="1"/>
</dbReference>
<protein>
    <submittedName>
        <fullName evidence="3">Isochorismatase</fullName>
    </submittedName>
</protein>
<accession>A0A085ZER0</accession>
<comment type="caution">
    <text evidence="3">The sequence shown here is derived from an EMBL/GenBank/DDBJ whole genome shotgun (WGS) entry which is preliminary data.</text>
</comment>
<dbReference type="InterPro" id="IPR000868">
    <property type="entry name" value="Isochorismatase-like_dom"/>
</dbReference>
<keyword evidence="1" id="KW-0378">Hydrolase</keyword>